<dbReference type="Pfam" id="PF07739">
    <property type="entry name" value="TipAS"/>
    <property type="match status" value="1"/>
</dbReference>
<dbReference type="GO" id="GO:0003677">
    <property type="term" value="F:DNA binding"/>
    <property type="evidence" value="ECO:0007669"/>
    <property type="project" value="UniProtKB-KW"/>
</dbReference>
<gene>
    <name evidence="6" type="ORF">ABXS70_21035</name>
</gene>
<dbReference type="SMART" id="SM00422">
    <property type="entry name" value="HTH_MERR"/>
    <property type="match status" value="1"/>
</dbReference>
<dbReference type="EMBL" id="CP159992">
    <property type="protein sequence ID" value="XCP93667.1"/>
    <property type="molecule type" value="Genomic_DNA"/>
</dbReference>
<protein>
    <submittedName>
        <fullName evidence="6">MerR family transcriptional regulator</fullName>
    </submittedName>
</protein>
<dbReference type="InterPro" id="IPR036244">
    <property type="entry name" value="TipA-like_antibiotic-bd"/>
</dbReference>
<dbReference type="CDD" id="cd01106">
    <property type="entry name" value="HTH_TipAL-Mta"/>
    <property type="match status" value="1"/>
</dbReference>
<evidence type="ECO:0000256" key="4">
    <source>
        <dbReference type="ARBA" id="ARBA00023163"/>
    </source>
</evidence>
<evidence type="ECO:0000256" key="1">
    <source>
        <dbReference type="ARBA" id="ARBA00023015"/>
    </source>
</evidence>
<dbReference type="GO" id="GO:0003700">
    <property type="term" value="F:DNA-binding transcription factor activity"/>
    <property type="evidence" value="ECO:0007669"/>
    <property type="project" value="InterPro"/>
</dbReference>
<dbReference type="SUPFAM" id="SSF89082">
    <property type="entry name" value="Antibiotic binding domain of TipA-like multidrug resistance regulators"/>
    <property type="match status" value="1"/>
</dbReference>
<proteinExistence type="predicted"/>
<sequence>MKKRYFTIKEIMQITGVTKRTLHYYDQTNLLKPSKVEASGYRLYDQEAIGRLQTILLFKEMNFSLQDIASALKRSIDEQREMLRTHRAALVERKVKLEATIRQLDNYVDGTDITQLELFSDSPIQSIQTQYESEAKLIYGETQRFQEYEANTAKLSAVEKEQAYQQFGADLEKVFQKLAAHQSFPPDAKEVQEVVQQWASALSRFMTCDAEILRCIAAVYTTDSRYITYFRQFGDESFLHFLVESITAFSAAPNDTLDLPEFQK</sequence>
<reference evidence="6" key="1">
    <citation type="submission" date="2024-05" db="EMBL/GenBank/DDBJ databases">
        <title>Draft genome assemblies of 36 bacteria isolated from hibernating arctic ground squirrels.</title>
        <authorList>
            <person name="McKee H."/>
            <person name="Mullen L."/>
            <person name="Drown D.M."/>
            <person name="Duddleston K.N."/>
        </authorList>
    </citation>
    <scope>NUCLEOTIDE SEQUENCE</scope>
    <source>
        <strain evidence="6">AN1007</strain>
    </source>
</reference>
<keyword evidence="2" id="KW-0238">DNA-binding</keyword>
<dbReference type="InterPro" id="IPR000551">
    <property type="entry name" value="MerR-type_HTH_dom"/>
</dbReference>
<dbReference type="InterPro" id="IPR047057">
    <property type="entry name" value="MerR_fam"/>
</dbReference>
<name>A0AAU8NAZ4_9BACL</name>
<organism evidence="6">
    <name type="scientific">Paenibacillus sp. AN1007</name>
    <dbReference type="NCBI Taxonomy" id="3151385"/>
    <lineage>
        <taxon>Bacteria</taxon>
        <taxon>Bacillati</taxon>
        <taxon>Bacillota</taxon>
        <taxon>Bacilli</taxon>
        <taxon>Bacillales</taxon>
        <taxon>Paenibacillaceae</taxon>
        <taxon>Paenibacillus</taxon>
    </lineage>
</organism>
<dbReference type="SUPFAM" id="SSF46955">
    <property type="entry name" value="Putative DNA-binding domain"/>
    <property type="match status" value="1"/>
</dbReference>
<keyword evidence="4" id="KW-0804">Transcription</keyword>
<dbReference type="PANTHER" id="PTHR30204:SF90">
    <property type="entry name" value="HTH-TYPE TRANSCRIPTIONAL ACTIVATOR MTA"/>
    <property type="match status" value="1"/>
</dbReference>
<dbReference type="PANTHER" id="PTHR30204">
    <property type="entry name" value="REDOX-CYCLING DRUG-SENSING TRANSCRIPTIONAL ACTIVATOR SOXR"/>
    <property type="match status" value="1"/>
</dbReference>
<keyword evidence="1" id="KW-0805">Transcription regulation</keyword>
<dbReference type="Pfam" id="PF13411">
    <property type="entry name" value="MerR_1"/>
    <property type="match status" value="1"/>
</dbReference>
<dbReference type="Gene3D" id="1.10.490.50">
    <property type="entry name" value="Antibiotic binding domain of TipA-like multidrug resistance regulators"/>
    <property type="match status" value="1"/>
</dbReference>
<accession>A0AAU8NAZ4</accession>
<feature type="domain" description="HTH merR-type" evidence="5">
    <location>
        <begin position="5"/>
        <end position="74"/>
    </location>
</feature>
<dbReference type="InterPro" id="IPR009061">
    <property type="entry name" value="DNA-bd_dom_put_sf"/>
</dbReference>
<dbReference type="AlphaFoldDB" id="A0AAU8NAZ4"/>
<dbReference type="Gene3D" id="1.10.1660.10">
    <property type="match status" value="1"/>
</dbReference>
<dbReference type="RefSeq" id="WP_342554429.1">
    <property type="nucleotide sequence ID" value="NZ_CP159992.1"/>
</dbReference>
<evidence type="ECO:0000313" key="6">
    <source>
        <dbReference type="EMBL" id="XCP93667.1"/>
    </source>
</evidence>
<keyword evidence="3" id="KW-0010">Activator</keyword>
<evidence type="ECO:0000256" key="3">
    <source>
        <dbReference type="ARBA" id="ARBA00023159"/>
    </source>
</evidence>
<evidence type="ECO:0000259" key="5">
    <source>
        <dbReference type="PROSITE" id="PS50937"/>
    </source>
</evidence>
<dbReference type="PROSITE" id="PS50937">
    <property type="entry name" value="HTH_MERR_2"/>
    <property type="match status" value="1"/>
</dbReference>
<evidence type="ECO:0000256" key="2">
    <source>
        <dbReference type="ARBA" id="ARBA00023125"/>
    </source>
</evidence>
<dbReference type="InterPro" id="IPR012925">
    <property type="entry name" value="TipAS_dom"/>
</dbReference>